<evidence type="ECO:0000256" key="3">
    <source>
        <dbReference type="ARBA" id="ARBA00022801"/>
    </source>
</evidence>
<protein>
    <recommendedName>
        <fullName evidence="6">Peptidase S8/S53 domain-containing protein</fullName>
    </recommendedName>
</protein>
<organism evidence="7">
    <name type="scientific">marine sediment metagenome</name>
    <dbReference type="NCBI Taxonomy" id="412755"/>
    <lineage>
        <taxon>unclassified sequences</taxon>
        <taxon>metagenomes</taxon>
        <taxon>ecological metagenomes</taxon>
    </lineage>
</organism>
<evidence type="ECO:0000256" key="5">
    <source>
        <dbReference type="SAM" id="Phobius"/>
    </source>
</evidence>
<proteinExistence type="inferred from homology"/>
<dbReference type="PROSITE" id="PS00136">
    <property type="entry name" value="SUBTILASE_ASP"/>
    <property type="match status" value="1"/>
</dbReference>
<feature type="non-terminal residue" evidence="7">
    <location>
        <position position="621"/>
    </location>
</feature>
<comment type="similarity">
    <text evidence="1">Belongs to the peptidase S8 family.</text>
</comment>
<keyword evidence="3" id="KW-0378">Hydrolase</keyword>
<dbReference type="InterPro" id="IPR000209">
    <property type="entry name" value="Peptidase_S8/S53_dom"/>
</dbReference>
<dbReference type="Pfam" id="PF00082">
    <property type="entry name" value="Peptidase_S8"/>
    <property type="match status" value="1"/>
</dbReference>
<accession>A0A0F9LEE2</accession>
<dbReference type="SUPFAM" id="SSF52743">
    <property type="entry name" value="Subtilisin-like"/>
    <property type="match status" value="1"/>
</dbReference>
<keyword evidence="5" id="KW-0812">Transmembrane</keyword>
<dbReference type="AlphaFoldDB" id="A0A0F9LEE2"/>
<name>A0A0F9LEE2_9ZZZZ</name>
<dbReference type="PROSITE" id="PS00137">
    <property type="entry name" value="SUBTILASE_HIS"/>
    <property type="match status" value="1"/>
</dbReference>
<sequence>MRKSRNAPLLFFIMIISIQLISVLGFGVFENKDLTKNPINISNMEFLSFNPSKDIFSNDIGTGSIPKNKESVFDDSISNLLKTLPKFSNNNQKRIKIILLFEESTSKAKRLEIVSSLFENYNIINNYDLIPGTYMEVNPYELLSKESILEEINDIKRIYKSKILESPFILEDSLQLNALDNNLYLNWWVEAVGAENLTYDGSGVRVAVVDTGIYNHPGLNIVANQNFVFNESDTNYNDDVGHGTHVAGIVGGDGSGSQGLYKGIAPGVSIINARAGNNSGLLEGDIISAIQWSSKPVNLGGAGANIISMSFGGGYPYISDVITQAISNATKTYNVIFVASAGNSGPGFFTGSTPASGIDVISVGAIDKEDNLASFSSWGPTFQYLGYPDVVAPGVNIISAEAKDSTISKEERYIGNYFDFSGDADYIPLSGTSMAAPVVSGALAILKEAYPYLTPETARIALLEGARKIPSQTEDDTLKSGAGIINVSASLIYLNSLSADYNDTAKLFPDILPVKPYDLLHFPGDHQKFNLTVISGKSKIYDLEVPNNIQGVSIKFNNLTIGFSDSGVEFRELEIKIKDDAIPGTRNIQINLTAEAQIYDVIDITLDIRLPEHRILMESFH</sequence>
<keyword evidence="2" id="KW-0645">Protease</keyword>
<evidence type="ECO:0000259" key="6">
    <source>
        <dbReference type="Pfam" id="PF00082"/>
    </source>
</evidence>
<keyword evidence="4" id="KW-0720">Serine protease</keyword>
<dbReference type="InterPro" id="IPR023827">
    <property type="entry name" value="Peptidase_S8_Asp-AS"/>
</dbReference>
<evidence type="ECO:0000256" key="1">
    <source>
        <dbReference type="ARBA" id="ARBA00011073"/>
    </source>
</evidence>
<evidence type="ECO:0000256" key="4">
    <source>
        <dbReference type="ARBA" id="ARBA00022825"/>
    </source>
</evidence>
<reference evidence="7" key="1">
    <citation type="journal article" date="2015" name="Nature">
        <title>Complex archaea that bridge the gap between prokaryotes and eukaryotes.</title>
        <authorList>
            <person name="Spang A."/>
            <person name="Saw J.H."/>
            <person name="Jorgensen S.L."/>
            <person name="Zaremba-Niedzwiedzka K."/>
            <person name="Martijn J."/>
            <person name="Lind A.E."/>
            <person name="van Eijk R."/>
            <person name="Schleper C."/>
            <person name="Guy L."/>
            <person name="Ettema T.J."/>
        </authorList>
    </citation>
    <scope>NUCLEOTIDE SEQUENCE</scope>
</reference>
<gene>
    <name evidence="7" type="ORF">LCGC14_1520490</name>
</gene>
<feature type="domain" description="Peptidase S8/S53" evidence="6">
    <location>
        <begin position="201"/>
        <end position="469"/>
    </location>
</feature>
<dbReference type="InterPro" id="IPR050131">
    <property type="entry name" value="Peptidase_S8_subtilisin-like"/>
</dbReference>
<dbReference type="PROSITE" id="PS00138">
    <property type="entry name" value="SUBTILASE_SER"/>
    <property type="match status" value="1"/>
</dbReference>
<dbReference type="PANTHER" id="PTHR43806">
    <property type="entry name" value="PEPTIDASE S8"/>
    <property type="match status" value="1"/>
</dbReference>
<evidence type="ECO:0000256" key="2">
    <source>
        <dbReference type="ARBA" id="ARBA00022670"/>
    </source>
</evidence>
<keyword evidence="5" id="KW-1133">Transmembrane helix</keyword>
<comment type="caution">
    <text evidence="7">The sequence shown here is derived from an EMBL/GenBank/DDBJ whole genome shotgun (WGS) entry which is preliminary data.</text>
</comment>
<dbReference type="GO" id="GO:0004252">
    <property type="term" value="F:serine-type endopeptidase activity"/>
    <property type="evidence" value="ECO:0007669"/>
    <property type="project" value="InterPro"/>
</dbReference>
<dbReference type="PANTHER" id="PTHR43806:SF11">
    <property type="entry name" value="CEREVISIN-RELATED"/>
    <property type="match status" value="1"/>
</dbReference>
<feature type="transmembrane region" description="Helical" evidence="5">
    <location>
        <begin position="7"/>
        <end position="29"/>
    </location>
</feature>
<dbReference type="GO" id="GO:0006508">
    <property type="term" value="P:proteolysis"/>
    <property type="evidence" value="ECO:0007669"/>
    <property type="project" value="UniProtKB-KW"/>
</dbReference>
<dbReference type="PRINTS" id="PR00723">
    <property type="entry name" value="SUBTILISIN"/>
</dbReference>
<dbReference type="EMBL" id="LAZR01011270">
    <property type="protein sequence ID" value="KKM62560.1"/>
    <property type="molecule type" value="Genomic_DNA"/>
</dbReference>
<dbReference type="InterPro" id="IPR015500">
    <property type="entry name" value="Peptidase_S8_subtilisin-rel"/>
</dbReference>
<keyword evidence="5" id="KW-0472">Membrane</keyword>
<dbReference type="InterPro" id="IPR022398">
    <property type="entry name" value="Peptidase_S8_His-AS"/>
</dbReference>
<dbReference type="InterPro" id="IPR036852">
    <property type="entry name" value="Peptidase_S8/S53_dom_sf"/>
</dbReference>
<dbReference type="PROSITE" id="PS51892">
    <property type="entry name" value="SUBTILASE"/>
    <property type="match status" value="1"/>
</dbReference>
<evidence type="ECO:0000313" key="7">
    <source>
        <dbReference type="EMBL" id="KKM62560.1"/>
    </source>
</evidence>
<dbReference type="Gene3D" id="3.40.50.200">
    <property type="entry name" value="Peptidase S8/S53 domain"/>
    <property type="match status" value="1"/>
</dbReference>
<dbReference type="InterPro" id="IPR023828">
    <property type="entry name" value="Peptidase_S8_Ser-AS"/>
</dbReference>